<organism evidence="2 3">
    <name type="scientific">Candidatus Lloydbacteria bacterium RIFCSPHIGHO2_02_FULL_54_17</name>
    <dbReference type="NCBI Taxonomy" id="1798664"/>
    <lineage>
        <taxon>Bacteria</taxon>
        <taxon>Candidatus Lloydiibacteriota</taxon>
    </lineage>
</organism>
<dbReference type="AlphaFoldDB" id="A0A1G2DDN2"/>
<dbReference type="Gene3D" id="1.10.10.10">
    <property type="entry name" value="Winged helix-like DNA-binding domain superfamily/Winged helix DNA-binding domain"/>
    <property type="match status" value="1"/>
</dbReference>
<evidence type="ECO:0000259" key="1">
    <source>
        <dbReference type="Pfam" id="PF01978"/>
    </source>
</evidence>
<dbReference type="PANTHER" id="PTHR34293:SF1">
    <property type="entry name" value="HTH-TYPE TRANSCRIPTIONAL REGULATOR TRMBL2"/>
    <property type="match status" value="1"/>
</dbReference>
<evidence type="ECO:0000313" key="3">
    <source>
        <dbReference type="Proteomes" id="UP000178636"/>
    </source>
</evidence>
<sequence length="239" mass="27342">MTGLLRQLGLSKHGAAIYLALLHHGEGTVAEVARNSRLLRPLVYRALPDLVDRGLVGKVLKGKRTCYAALSPERLEDAWEETGRTFREALPKLAEFYATQAGNPKVVVLKGHKGIVAVYEDILRTLPRGGLFYRYSSGANQRKQHYYVPRNYRERRDAKRLERYVITNKMTASRKSPRLERSMKTIPTGSDLFVYNVTQLIYGPKVAFVDYNTETAVIIENPIIAKFQERLFKLLYQRL</sequence>
<comment type="caution">
    <text evidence="2">The sequence shown here is derived from an EMBL/GenBank/DDBJ whole genome shotgun (WGS) entry which is preliminary data.</text>
</comment>
<dbReference type="STRING" id="1798664.A3C93_02275"/>
<reference evidence="2 3" key="1">
    <citation type="journal article" date="2016" name="Nat. Commun.">
        <title>Thousands of microbial genomes shed light on interconnected biogeochemical processes in an aquifer system.</title>
        <authorList>
            <person name="Anantharaman K."/>
            <person name="Brown C.T."/>
            <person name="Hug L.A."/>
            <person name="Sharon I."/>
            <person name="Castelle C.J."/>
            <person name="Probst A.J."/>
            <person name="Thomas B.C."/>
            <person name="Singh A."/>
            <person name="Wilkins M.J."/>
            <person name="Karaoz U."/>
            <person name="Brodie E.L."/>
            <person name="Williams K.H."/>
            <person name="Hubbard S.S."/>
            <person name="Banfield J.F."/>
        </authorList>
    </citation>
    <scope>NUCLEOTIDE SEQUENCE [LARGE SCALE GENOMIC DNA]</scope>
</reference>
<dbReference type="Proteomes" id="UP000178636">
    <property type="component" value="Unassembled WGS sequence"/>
</dbReference>
<dbReference type="SUPFAM" id="SSF46785">
    <property type="entry name" value="Winged helix' DNA-binding domain"/>
    <property type="match status" value="1"/>
</dbReference>
<dbReference type="InterPro" id="IPR051797">
    <property type="entry name" value="TrmB-like"/>
</dbReference>
<feature type="domain" description="Transcription regulator TrmB N-terminal" evidence="1">
    <location>
        <begin position="5"/>
        <end position="73"/>
    </location>
</feature>
<dbReference type="EMBL" id="MHLO01000029">
    <property type="protein sequence ID" value="OGZ11739.1"/>
    <property type="molecule type" value="Genomic_DNA"/>
</dbReference>
<dbReference type="InterPro" id="IPR036388">
    <property type="entry name" value="WH-like_DNA-bd_sf"/>
</dbReference>
<accession>A0A1G2DDN2</accession>
<protein>
    <recommendedName>
        <fullName evidence="1">Transcription regulator TrmB N-terminal domain-containing protein</fullName>
    </recommendedName>
</protein>
<dbReference type="PANTHER" id="PTHR34293">
    <property type="entry name" value="HTH-TYPE TRANSCRIPTIONAL REGULATOR TRMBL2"/>
    <property type="match status" value="1"/>
</dbReference>
<dbReference type="InterPro" id="IPR036390">
    <property type="entry name" value="WH_DNA-bd_sf"/>
</dbReference>
<proteinExistence type="predicted"/>
<name>A0A1G2DDN2_9BACT</name>
<evidence type="ECO:0000313" key="2">
    <source>
        <dbReference type="EMBL" id="OGZ11739.1"/>
    </source>
</evidence>
<gene>
    <name evidence="2" type="ORF">A3C93_02275</name>
</gene>
<dbReference type="InterPro" id="IPR002831">
    <property type="entry name" value="Tscrpt_reg_TrmB_N"/>
</dbReference>
<dbReference type="Pfam" id="PF01978">
    <property type="entry name" value="TrmB"/>
    <property type="match status" value="1"/>
</dbReference>